<protein>
    <submittedName>
        <fullName evidence="1">Uncharacterized protein</fullName>
    </submittedName>
</protein>
<dbReference type="PIRSF" id="PIRSF032131">
    <property type="entry name" value="UCP032131"/>
    <property type="match status" value="1"/>
</dbReference>
<sequence>MKVYNLCCEHDHRFEGWFSSEDDFLTQSSQHLIECPLCGNQAIKRLPSSPRLNLSGATARAREDSNRVQDQLLEFARKVIADTEDVGTQFAEEARRIHYNEAPERGIRGVATVDERAALADEGIDVVSLPLPNTLKQSLQ</sequence>
<dbReference type="RefSeq" id="WP_112991522.1">
    <property type="nucleotide sequence ID" value="NZ_PTLZ01000001.1"/>
</dbReference>
<evidence type="ECO:0000313" key="2">
    <source>
        <dbReference type="Proteomes" id="UP000294737"/>
    </source>
</evidence>
<comment type="caution">
    <text evidence="1">The sequence shown here is derived from an EMBL/GenBank/DDBJ whole genome shotgun (WGS) entry which is preliminary data.</text>
</comment>
<accession>A0A4R6GKT4</accession>
<proteinExistence type="predicted"/>
<organism evidence="1 2">
    <name type="scientific">Herminiimonas fonticola</name>
    <dbReference type="NCBI Taxonomy" id="303380"/>
    <lineage>
        <taxon>Bacteria</taxon>
        <taxon>Pseudomonadati</taxon>
        <taxon>Pseudomonadota</taxon>
        <taxon>Betaproteobacteria</taxon>
        <taxon>Burkholderiales</taxon>
        <taxon>Oxalobacteraceae</taxon>
        <taxon>Herminiimonas</taxon>
    </lineage>
</organism>
<dbReference type="AlphaFoldDB" id="A0A4R6GKT4"/>
<gene>
    <name evidence="1" type="ORF">EV677_1396</name>
</gene>
<keyword evidence="2" id="KW-1185">Reference proteome</keyword>
<dbReference type="OrthoDB" id="5295943at2"/>
<reference evidence="1 2" key="1">
    <citation type="submission" date="2019-03" db="EMBL/GenBank/DDBJ databases">
        <title>Genomic Encyclopedia of Type Strains, Phase IV (KMG-IV): sequencing the most valuable type-strain genomes for metagenomic binning, comparative biology and taxonomic classification.</title>
        <authorList>
            <person name="Goeker M."/>
        </authorList>
    </citation>
    <scope>NUCLEOTIDE SEQUENCE [LARGE SCALE GENOMIC DNA]</scope>
    <source>
        <strain evidence="1 2">DSM 18555</strain>
    </source>
</reference>
<name>A0A4R6GKT4_9BURK</name>
<dbReference type="EMBL" id="SNWF01000004">
    <property type="protein sequence ID" value="TDN94835.1"/>
    <property type="molecule type" value="Genomic_DNA"/>
</dbReference>
<evidence type="ECO:0000313" key="1">
    <source>
        <dbReference type="EMBL" id="TDN94835.1"/>
    </source>
</evidence>
<dbReference type="InterPro" id="IPR009562">
    <property type="entry name" value="DUF1178"/>
</dbReference>
<dbReference type="Proteomes" id="UP000294737">
    <property type="component" value="Unassembled WGS sequence"/>
</dbReference>
<dbReference type="Pfam" id="PF06676">
    <property type="entry name" value="DUF1178"/>
    <property type="match status" value="1"/>
</dbReference>